<sequence>MKLPVATLLAGALAGLIAFGAVEAPASAQSRSDQADARKEMRAGNIMRSREIEARILPTMRDAEYLGFAYDPTAMAYRLKFIREGRVVFIDVDARTGRVIGRSN</sequence>
<name>A0ABY5SVG1_9SPHN</name>
<keyword evidence="1" id="KW-0732">Signal</keyword>
<keyword evidence="3" id="KW-1185">Reference proteome</keyword>
<evidence type="ECO:0000313" key="2">
    <source>
        <dbReference type="EMBL" id="UVI38532.1"/>
    </source>
</evidence>
<proteinExistence type="predicted"/>
<dbReference type="Proteomes" id="UP001065265">
    <property type="component" value="Chromosome"/>
</dbReference>
<gene>
    <name evidence="2" type="ORF">L1F33_09715</name>
</gene>
<reference evidence="2" key="1">
    <citation type="submission" date="2022-02" db="EMBL/GenBank/DDBJ databases">
        <title>Qipengyuania spongiae sp. nov., isolated from marine sponge.</title>
        <authorList>
            <person name="Li Z."/>
            <person name="Zhang M."/>
        </authorList>
    </citation>
    <scope>NUCLEOTIDE SEQUENCE</scope>
    <source>
        <strain evidence="2">PHS-Z21</strain>
    </source>
</reference>
<feature type="signal peptide" evidence="1">
    <location>
        <begin position="1"/>
        <end position="20"/>
    </location>
</feature>
<protein>
    <submittedName>
        <fullName evidence="2">PepSY domain-containing protein</fullName>
    </submittedName>
</protein>
<organism evidence="2 3">
    <name type="scientific">Qipengyuania spongiae</name>
    <dbReference type="NCBI Taxonomy" id="2909673"/>
    <lineage>
        <taxon>Bacteria</taxon>
        <taxon>Pseudomonadati</taxon>
        <taxon>Pseudomonadota</taxon>
        <taxon>Alphaproteobacteria</taxon>
        <taxon>Sphingomonadales</taxon>
        <taxon>Erythrobacteraceae</taxon>
        <taxon>Qipengyuania</taxon>
    </lineage>
</organism>
<evidence type="ECO:0000313" key="3">
    <source>
        <dbReference type="Proteomes" id="UP001065265"/>
    </source>
</evidence>
<dbReference type="RefSeq" id="WP_265557700.1">
    <property type="nucleotide sequence ID" value="NZ_CP092471.1"/>
</dbReference>
<accession>A0ABY5SVG1</accession>
<feature type="chain" id="PRO_5046093604" evidence="1">
    <location>
        <begin position="21"/>
        <end position="104"/>
    </location>
</feature>
<evidence type="ECO:0000256" key="1">
    <source>
        <dbReference type="SAM" id="SignalP"/>
    </source>
</evidence>
<dbReference type="EMBL" id="CP092471">
    <property type="protein sequence ID" value="UVI38532.1"/>
    <property type="molecule type" value="Genomic_DNA"/>
</dbReference>